<feature type="domain" description="PUA" evidence="8">
    <location>
        <begin position="414"/>
        <end position="496"/>
    </location>
</feature>
<dbReference type="InterPro" id="IPR004521">
    <property type="entry name" value="Uncharacterised_CHP00451"/>
</dbReference>
<reference evidence="9 10" key="1">
    <citation type="journal article" date="2018" name="Sci. Rep.">
        <title>Genomic signatures of local adaptation to the degree of environmental predictability in rotifers.</title>
        <authorList>
            <person name="Franch-Gras L."/>
            <person name="Hahn C."/>
            <person name="Garcia-Roger E.M."/>
            <person name="Carmona M.J."/>
            <person name="Serra M."/>
            <person name="Gomez A."/>
        </authorList>
    </citation>
    <scope>NUCLEOTIDE SEQUENCE [LARGE SCALE GENOMIC DNA]</scope>
    <source>
        <strain evidence="9">HYR1</strain>
    </source>
</reference>
<dbReference type="GO" id="GO:0003735">
    <property type="term" value="F:structural constituent of ribosome"/>
    <property type="evidence" value="ECO:0007669"/>
    <property type="project" value="InterPro"/>
</dbReference>
<dbReference type="CDD" id="cd21155">
    <property type="entry name" value="PUA_MCTS-1-like"/>
    <property type="match status" value="1"/>
</dbReference>
<comment type="similarity">
    <text evidence="3 7">Belongs to the universal ribosomal protein uL22 family.</text>
</comment>
<keyword evidence="6 7" id="KW-0687">Ribonucleoprotein</keyword>
<dbReference type="SMART" id="SM00359">
    <property type="entry name" value="PUA"/>
    <property type="match status" value="1"/>
</dbReference>
<dbReference type="InterPro" id="IPR015947">
    <property type="entry name" value="PUA-like_sf"/>
</dbReference>
<organism evidence="9 10">
    <name type="scientific">Brachionus plicatilis</name>
    <name type="common">Marine rotifer</name>
    <name type="synonym">Brachionus muelleri</name>
    <dbReference type="NCBI Taxonomy" id="10195"/>
    <lineage>
        <taxon>Eukaryota</taxon>
        <taxon>Metazoa</taxon>
        <taxon>Spiralia</taxon>
        <taxon>Gnathifera</taxon>
        <taxon>Rotifera</taxon>
        <taxon>Eurotatoria</taxon>
        <taxon>Monogononta</taxon>
        <taxon>Pseudotrocha</taxon>
        <taxon>Ploima</taxon>
        <taxon>Brachionidae</taxon>
        <taxon>Brachionus</taxon>
    </lineage>
</organism>
<dbReference type="Pfam" id="PF00237">
    <property type="entry name" value="Ribosomal_L22"/>
    <property type="match status" value="1"/>
</dbReference>
<comment type="subcellular location">
    <subcellularLocation>
        <location evidence="1">Cytoplasm</location>
    </subcellularLocation>
</comment>
<dbReference type="InterPro" id="IPR016437">
    <property type="entry name" value="MCT-1/Tma20"/>
</dbReference>
<dbReference type="InterPro" id="IPR036394">
    <property type="entry name" value="Ribosomal_uL22_sf"/>
</dbReference>
<comment type="similarity">
    <text evidence="2">Belongs to the MCTS1 family.</text>
</comment>
<sequence length="518" mass="60985">MKQLLFHFYFHKDAINSHKFCRHAQIEKLTKIEEILNNLNGYKILANSTEEPWFFKQKYILLWLFEMLLNLMKSLNVCQQNLCQLNRNIPGIFFHTNTAFFVNKQDKSLEEDDFDVQRRESAKIKNLERLGSIKSHISWPQYNRIIYPPTEDGKPIRNPFMHHMRHFVKYPAKKMWYPALMIRGMSIDEAIKQLSFHKLKGAQIIKEVLLEAQDLALKQHNFEFKSNIWICNYFLNFLYFFTYSTAVDSFRVKGVRKHRAMRLGMVEYKYCTYYVRLEEGAPPPNYHLEAETYEARAKEYIEKLRKRSIHLIIKCSRILLKFDKEHVSGVVQAKSTVIKHIRSKLVEDYPHIEAYIDEILPRKDNKKKIILTINSQDHIELLAGSSGEPLFFKQRDGHFIPVLRLLHKYPFILPHEQVDKGAIKFVLSGANIMAPGLTSPGGKMIPVDKDTVVAIMAEGKRHALAIGITKMSTDEIYKRVYLKSKAIDEKNNFYLKKDLLKLIRRQIEVYNDQMKLLL</sequence>
<keyword evidence="4" id="KW-0963">Cytoplasm</keyword>
<dbReference type="InterPro" id="IPR001063">
    <property type="entry name" value="Ribosomal_uL22"/>
</dbReference>
<dbReference type="InterPro" id="IPR041366">
    <property type="entry name" value="Pre-PUA"/>
</dbReference>
<dbReference type="PROSITE" id="PS50890">
    <property type="entry name" value="PUA"/>
    <property type="match status" value="1"/>
</dbReference>
<dbReference type="GO" id="GO:1990904">
    <property type="term" value="C:ribonucleoprotein complex"/>
    <property type="evidence" value="ECO:0007669"/>
    <property type="project" value="UniProtKB-KW"/>
</dbReference>
<dbReference type="Gene3D" id="3.10.400.20">
    <property type="match status" value="1"/>
</dbReference>
<dbReference type="GO" id="GO:0003723">
    <property type="term" value="F:RNA binding"/>
    <property type="evidence" value="ECO:0007669"/>
    <property type="project" value="InterPro"/>
</dbReference>
<evidence type="ECO:0000313" key="9">
    <source>
        <dbReference type="EMBL" id="RNA30613.1"/>
    </source>
</evidence>
<name>A0A3M7S467_BRAPC</name>
<dbReference type="GO" id="GO:0001731">
    <property type="term" value="P:formation of translation preinitiation complex"/>
    <property type="evidence" value="ECO:0007669"/>
    <property type="project" value="TreeGrafter"/>
</dbReference>
<dbReference type="Proteomes" id="UP000276133">
    <property type="component" value="Unassembled WGS sequence"/>
</dbReference>
<dbReference type="NCBIfam" id="TIGR00451">
    <property type="entry name" value="unchar_dom_2"/>
    <property type="match status" value="1"/>
</dbReference>
<evidence type="ECO:0000256" key="4">
    <source>
        <dbReference type="ARBA" id="ARBA00022490"/>
    </source>
</evidence>
<dbReference type="GO" id="GO:0005840">
    <property type="term" value="C:ribosome"/>
    <property type="evidence" value="ECO:0007669"/>
    <property type="project" value="UniProtKB-KW"/>
</dbReference>
<dbReference type="AlphaFoldDB" id="A0A3M7S467"/>
<dbReference type="Pfam" id="PF01472">
    <property type="entry name" value="PUA"/>
    <property type="match status" value="1"/>
</dbReference>
<dbReference type="InterPro" id="IPR002478">
    <property type="entry name" value="PUA"/>
</dbReference>
<dbReference type="Pfam" id="PF17832">
    <property type="entry name" value="Pre-PUA"/>
    <property type="match status" value="1"/>
</dbReference>
<keyword evidence="5 7" id="KW-0689">Ribosomal protein</keyword>
<dbReference type="PANTHER" id="PTHR22798:SF0">
    <property type="entry name" value="MALIGNANT T-CELL-AMPLIFIED SEQUENCE 1"/>
    <property type="match status" value="1"/>
</dbReference>
<proteinExistence type="inferred from homology"/>
<dbReference type="OrthoDB" id="10249667at2759"/>
<evidence type="ECO:0000256" key="1">
    <source>
        <dbReference type="ARBA" id="ARBA00004496"/>
    </source>
</evidence>
<comment type="caution">
    <text evidence="9">The sequence shown here is derived from an EMBL/GenBank/DDBJ whole genome shotgun (WGS) entry which is preliminary data.</text>
</comment>
<evidence type="ECO:0000256" key="7">
    <source>
        <dbReference type="RuleBase" id="RU004005"/>
    </source>
</evidence>
<accession>A0A3M7S467</accession>
<dbReference type="PANTHER" id="PTHR22798">
    <property type="entry name" value="MCT-1 PROTEIN"/>
    <property type="match status" value="1"/>
</dbReference>
<dbReference type="Gene3D" id="3.90.470.10">
    <property type="entry name" value="Ribosomal protein L22/L17"/>
    <property type="match status" value="1"/>
</dbReference>
<dbReference type="STRING" id="10195.A0A3M7S467"/>
<evidence type="ECO:0000256" key="6">
    <source>
        <dbReference type="ARBA" id="ARBA00023274"/>
    </source>
</evidence>
<dbReference type="EMBL" id="REGN01002066">
    <property type="protein sequence ID" value="RNA30613.1"/>
    <property type="molecule type" value="Genomic_DNA"/>
</dbReference>
<dbReference type="GO" id="GO:0005737">
    <property type="term" value="C:cytoplasm"/>
    <property type="evidence" value="ECO:0007669"/>
    <property type="project" value="UniProtKB-SubCell"/>
</dbReference>
<dbReference type="SUPFAM" id="SSF54843">
    <property type="entry name" value="Ribosomal protein L22"/>
    <property type="match status" value="1"/>
</dbReference>
<gene>
    <name evidence="9" type="ORF">BpHYR1_051194</name>
</gene>
<evidence type="ECO:0000313" key="10">
    <source>
        <dbReference type="Proteomes" id="UP000276133"/>
    </source>
</evidence>
<evidence type="ECO:0000259" key="8">
    <source>
        <dbReference type="SMART" id="SM00359"/>
    </source>
</evidence>
<dbReference type="CDD" id="cd11609">
    <property type="entry name" value="MCT1_N"/>
    <property type="match status" value="1"/>
</dbReference>
<evidence type="ECO:0000256" key="3">
    <source>
        <dbReference type="ARBA" id="ARBA00009451"/>
    </source>
</evidence>
<keyword evidence="10" id="KW-1185">Reference proteome</keyword>
<evidence type="ECO:0000256" key="5">
    <source>
        <dbReference type="ARBA" id="ARBA00022980"/>
    </source>
</evidence>
<dbReference type="SUPFAM" id="SSF88697">
    <property type="entry name" value="PUA domain-like"/>
    <property type="match status" value="1"/>
</dbReference>
<evidence type="ECO:0000256" key="2">
    <source>
        <dbReference type="ARBA" id="ARBA00008955"/>
    </source>
</evidence>
<protein>
    <submittedName>
        <fullName evidence="9">Malignant T-cell-amplified sequence 1-like protein</fullName>
    </submittedName>
</protein>